<dbReference type="InterPro" id="IPR017441">
    <property type="entry name" value="Protein_kinase_ATP_BS"/>
</dbReference>
<keyword evidence="5 17" id="KW-0732">Signal</keyword>
<evidence type="ECO:0000313" key="21">
    <source>
        <dbReference type="Proteomes" id="UP000324897"/>
    </source>
</evidence>
<feature type="non-terminal residue" evidence="20">
    <location>
        <position position="1"/>
    </location>
</feature>
<organism evidence="20 21">
    <name type="scientific">Eragrostis curvula</name>
    <name type="common">weeping love grass</name>
    <dbReference type="NCBI Taxonomy" id="38414"/>
    <lineage>
        <taxon>Eukaryota</taxon>
        <taxon>Viridiplantae</taxon>
        <taxon>Streptophyta</taxon>
        <taxon>Embryophyta</taxon>
        <taxon>Tracheophyta</taxon>
        <taxon>Spermatophyta</taxon>
        <taxon>Magnoliopsida</taxon>
        <taxon>Liliopsida</taxon>
        <taxon>Poales</taxon>
        <taxon>Poaceae</taxon>
        <taxon>PACMAD clade</taxon>
        <taxon>Chloridoideae</taxon>
        <taxon>Eragrostideae</taxon>
        <taxon>Eragrostidinae</taxon>
        <taxon>Eragrostis</taxon>
    </lineage>
</organism>
<evidence type="ECO:0000313" key="20">
    <source>
        <dbReference type="EMBL" id="TVU06359.1"/>
    </source>
</evidence>
<evidence type="ECO:0000256" key="4">
    <source>
        <dbReference type="ARBA" id="ARBA00022692"/>
    </source>
</evidence>
<protein>
    <submittedName>
        <fullName evidence="20">Uncharacterized protein</fullName>
    </submittedName>
</protein>
<dbReference type="Pfam" id="PF07714">
    <property type="entry name" value="PK_Tyr_Ser-Thr"/>
    <property type="match status" value="1"/>
</dbReference>
<dbReference type="AlphaFoldDB" id="A0A5J9T4K9"/>
<dbReference type="OrthoDB" id="688481at2759"/>
<dbReference type="InterPro" id="IPR038408">
    <property type="entry name" value="GNK2_sf"/>
</dbReference>
<evidence type="ECO:0000256" key="9">
    <source>
        <dbReference type="ARBA" id="ARBA00022840"/>
    </source>
</evidence>
<feature type="compositionally biased region" description="Basic and acidic residues" evidence="15">
    <location>
        <begin position="339"/>
        <end position="349"/>
    </location>
</feature>
<dbReference type="PANTHER" id="PTHR27002:SF926">
    <property type="entry name" value="OS07G0535800 PROTEIN"/>
    <property type="match status" value="1"/>
</dbReference>
<reference evidence="20 21" key="1">
    <citation type="journal article" date="2019" name="Sci. Rep.">
        <title>A high-quality genome of Eragrostis curvula grass provides insights into Poaceae evolution and supports new strategies to enhance forage quality.</title>
        <authorList>
            <person name="Carballo J."/>
            <person name="Santos B.A.C.M."/>
            <person name="Zappacosta D."/>
            <person name="Garbus I."/>
            <person name="Selva J.P."/>
            <person name="Gallo C.A."/>
            <person name="Diaz A."/>
            <person name="Albertini E."/>
            <person name="Caccamo M."/>
            <person name="Echenique V."/>
        </authorList>
    </citation>
    <scope>NUCLEOTIDE SEQUENCE [LARGE SCALE GENOMIC DNA]</scope>
    <source>
        <strain evidence="21">cv. Victoria</strain>
        <tissue evidence="20">Leaf</tissue>
    </source>
</reference>
<dbReference type="PANTHER" id="PTHR27002">
    <property type="entry name" value="RECEPTOR-LIKE SERINE/THREONINE-PROTEIN KINASE SD1-8"/>
    <property type="match status" value="1"/>
</dbReference>
<evidence type="ECO:0000256" key="3">
    <source>
        <dbReference type="ARBA" id="ARBA00022679"/>
    </source>
</evidence>
<dbReference type="GO" id="GO:0005886">
    <property type="term" value="C:plasma membrane"/>
    <property type="evidence" value="ECO:0007669"/>
    <property type="project" value="TreeGrafter"/>
</dbReference>
<gene>
    <name evidence="20" type="ORF">EJB05_49568</name>
</gene>
<keyword evidence="4 16" id="KW-0812">Transmembrane</keyword>
<dbReference type="GO" id="GO:0004674">
    <property type="term" value="F:protein serine/threonine kinase activity"/>
    <property type="evidence" value="ECO:0007669"/>
    <property type="project" value="UniProtKB-KW"/>
</dbReference>
<keyword evidence="8" id="KW-0418">Kinase</keyword>
<feature type="domain" description="Protein kinase" evidence="18">
    <location>
        <begin position="467"/>
        <end position="743"/>
    </location>
</feature>
<dbReference type="InterPro" id="IPR008271">
    <property type="entry name" value="Ser/Thr_kinase_AS"/>
</dbReference>
<dbReference type="Gramene" id="TVU06359">
    <property type="protein sequence ID" value="TVU06359"/>
    <property type="gene ID" value="EJB05_49568"/>
</dbReference>
<dbReference type="PROSITE" id="PS51473">
    <property type="entry name" value="GNK2"/>
    <property type="match status" value="2"/>
</dbReference>
<dbReference type="CDD" id="cd23509">
    <property type="entry name" value="Gnk2-like"/>
    <property type="match status" value="2"/>
</dbReference>
<dbReference type="Proteomes" id="UP000324897">
    <property type="component" value="Unassembled WGS sequence"/>
</dbReference>
<keyword evidence="6" id="KW-0677">Repeat</keyword>
<feature type="transmembrane region" description="Helical" evidence="16">
    <location>
        <begin position="392"/>
        <end position="412"/>
    </location>
</feature>
<dbReference type="InterPro" id="IPR000719">
    <property type="entry name" value="Prot_kinase_dom"/>
</dbReference>
<comment type="caution">
    <text evidence="20">The sequence shown here is derived from an EMBL/GenBank/DDBJ whole genome shotgun (WGS) entry which is preliminary data.</text>
</comment>
<evidence type="ECO:0000256" key="17">
    <source>
        <dbReference type="SAM" id="SignalP"/>
    </source>
</evidence>
<evidence type="ECO:0000259" key="19">
    <source>
        <dbReference type="PROSITE" id="PS51473"/>
    </source>
</evidence>
<keyword evidence="13" id="KW-0325">Glycoprotein</keyword>
<keyword evidence="7 14" id="KW-0547">Nucleotide-binding</keyword>
<feature type="binding site" evidence="14">
    <location>
        <position position="495"/>
    </location>
    <ligand>
        <name>ATP</name>
        <dbReference type="ChEBI" id="CHEBI:30616"/>
    </ligand>
</feature>
<dbReference type="Gene3D" id="1.10.510.10">
    <property type="entry name" value="Transferase(Phosphotransferase) domain 1"/>
    <property type="match status" value="1"/>
</dbReference>
<keyword evidence="10 16" id="KW-1133">Transmembrane helix</keyword>
<dbReference type="FunFam" id="3.30.200.20:FF:000142">
    <property type="entry name" value="Cysteine-rich receptor-like protein kinase 10"/>
    <property type="match status" value="1"/>
</dbReference>
<dbReference type="InterPro" id="IPR002902">
    <property type="entry name" value="GNK2"/>
</dbReference>
<keyword evidence="11 16" id="KW-0472">Membrane</keyword>
<dbReference type="PROSITE" id="PS00107">
    <property type="entry name" value="PROTEIN_KINASE_ATP"/>
    <property type="match status" value="1"/>
</dbReference>
<keyword evidence="12" id="KW-1015">Disulfide bond</keyword>
<feature type="domain" description="Gnk2-homologous" evidence="19">
    <location>
        <begin position="32"/>
        <end position="134"/>
    </location>
</feature>
<dbReference type="CDD" id="cd14066">
    <property type="entry name" value="STKc_IRAK"/>
    <property type="match status" value="1"/>
</dbReference>
<dbReference type="Gene3D" id="3.30.200.20">
    <property type="entry name" value="Phosphorylase Kinase, domain 1"/>
    <property type="match status" value="1"/>
</dbReference>
<dbReference type="SMART" id="SM00220">
    <property type="entry name" value="S_TKc"/>
    <property type="match status" value="1"/>
</dbReference>
<evidence type="ECO:0000256" key="15">
    <source>
        <dbReference type="SAM" id="MobiDB-lite"/>
    </source>
</evidence>
<evidence type="ECO:0000256" key="1">
    <source>
        <dbReference type="ARBA" id="ARBA00004167"/>
    </source>
</evidence>
<dbReference type="FunFam" id="1.10.510.10:FF:000060">
    <property type="entry name" value="G-type lectin S-receptor-like serine/threonine-protein kinase"/>
    <property type="match status" value="1"/>
</dbReference>
<dbReference type="Gene3D" id="3.30.430.20">
    <property type="entry name" value="Gnk2 domain, C-X8-C-X2-C motif"/>
    <property type="match status" value="2"/>
</dbReference>
<name>A0A5J9T4K9_9POAL</name>
<evidence type="ECO:0000256" key="6">
    <source>
        <dbReference type="ARBA" id="ARBA00022737"/>
    </source>
</evidence>
<keyword evidence="3" id="KW-0808">Transferase</keyword>
<evidence type="ECO:0000256" key="14">
    <source>
        <dbReference type="PROSITE-ProRule" id="PRU10141"/>
    </source>
</evidence>
<keyword evidence="21" id="KW-1185">Reference proteome</keyword>
<evidence type="ECO:0000259" key="18">
    <source>
        <dbReference type="PROSITE" id="PS50011"/>
    </source>
</evidence>
<dbReference type="PROSITE" id="PS00108">
    <property type="entry name" value="PROTEIN_KINASE_ST"/>
    <property type="match status" value="1"/>
</dbReference>
<dbReference type="InterPro" id="IPR001245">
    <property type="entry name" value="Ser-Thr/Tyr_kinase_cat_dom"/>
</dbReference>
<feature type="chain" id="PRO_5023804376" evidence="17">
    <location>
        <begin position="33"/>
        <end position="762"/>
    </location>
</feature>
<feature type="region of interest" description="Disordered" evidence="15">
    <location>
        <begin position="337"/>
        <end position="360"/>
    </location>
</feature>
<dbReference type="EMBL" id="RWGY01000051">
    <property type="protein sequence ID" value="TVU06359.1"/>
    <property type="molecule type" value="Genomic_DNA"/>
</dbReference>
<evidence type="ECO:0000256" key="13">
    <source>
        <dbReference type="ARBA" id="ARBA00023180"/>
    </source>
</evidence>
<keyword evidence="2" id="KW-0723">Serine/threonine-protein kinase</keyword>
<dbReference type="InterPro" id="IPR011009">
    <property type="entry name" value="Kinase-like_dom_sf"/>
</dbReference>
<evidence type="ECO:0000256" key="2">
    <source>
        <dbReference type="ARBA" id="ARBA00022527"/>
    </source>
</evidence>
<evidence type="ECO:0000256" key="10">
    <source>
        <dbReference type="ARBA" id="ARBA00022989"/>
    </source>
</evidence>
<dbReference type="PROSITE" id="PS50011">
    <property type="entry name" value="PROTEIN_KINASE_DOM"/>
    <property type="match status" value="1"/>
</dbReference>
<evidence type="ECO:0000256" key="11">
    <source>
        <dbReference type="ARBA" id="ARBA00023136"/>
    </source>
</evidence>
<comment type="subcellular location">
    <subcellularLocation>
        <location evidence="1">Membrane</location>
        <topology evidence="1">Single-pass membrane protein</topology>
    </subcellularLocation>
</comment>
<evidence type="ECO:0000256" key="7">
    <source>
        <dbReference type="ARBA" id="ARBA00022741"/>
    </source>
</evidence>
<feature type="signal peptide" evidence="17">
    <location>
        <begin position="1"/>
        <end position="32"/>
    </location>
</feature>
<proteinExistence type="predicted"/>
<accession>A0A5J9T4K9</accession>
<evidence type="ECO:0000256" key="8">
    <source>
        <dbReference type="ARBA" id="ARBA00022777"/>
    </source>
</evidence>
<keyword evidence="9 14" id="KW-0067">ATP-binding</keyword>
<sequence length="762" mass="83533">MIKLVEGLVCSTMAGIFAVATLVLLLSPLAGAQPWQYCGSSAQYSPSSKYRTNLDAVLAALPRNATSSSALFATGAGPDDRIFALALCRGDGDGPGCLSCVAGAFQYARVSCPYDKEVAVLYDACFVYFSGQDFHRTTANVGQITLRNTPNATGGDAALFARQVRALLDGAARRAAYGTRRMFATARMYNGSVAAPVPTLYALTQCTPDLSRGDCWRCLEDLIVKSPLDGRTIGARTAGVRCGYRYENYAFYWGEPMLNLGMPPPHTAEATAGSRSGERTPINVETSLRSGANGLTAPPLCPCRWTLESEVAGETNTNPWQVAAAAAITTANRNPDAAACEKHDGEGWPRRRHLRPLPGLFRQPGSGGGRAWGRKGEARVLLFVGKKRKLRIVSIVVPVLAMVLCIFCIGWVRRLGKGTLVKVALEGQAMTNSAGNEDISTLLRIQDADSGFTLFDFSEVMDATDKFSEERKLGQGGFGSVYKGQLPNGLQVAVKRLSTHSHQGFVEFKNEIHLIAKLQHTNLVRLLGCCVEGEEHILIYEYMENKSLDFFIFDSTKAGLLTWRKRLNIIEGIAQGLLYLHKHSRLRVVHRDLKASNILLDNDMNPKISDFGLAKIFSSNSIQENTNRVVGTYGYMAPEYASEGVFSIKTDVYSFGVLLLEIISGNRNAGFYQHGTFFNLLGYAWMLWKEGRWFELVDASLPDQDQKLEILKCINIALMCVQESAVDRPTMSDVVAMLSMETMSSLPQPKRMESYPILYLAV</sequence>
<evidence type="ECO:0000256" key="12">
    <source>
        <dbReference type="ARBA" id="ARBA00023157"/>
    </source>
</evidence>
<feature type="domain" description="Gnk2-homologous" evidence="19">
    <location>
        <begin position="140"/>
        <end position="251"/>
    </location>
</feature>
<evidence type="ECO:0000256" key="16">
    <source>
        <dbReference type="SAM" id="Phobius"/>
    </source>
</evidence>
<dbReference type="Pfam" id="PF01657">
    <property type="entry name" value="Stress-antifung"/>
    <property type="match status" value="2"/>
</dbReference>
<dbReference type="SUPFAM" id="SSF56112">
    <property type="entry name" value="Protein kinase-like (PK-like)"/>
    <property type="match status" value="1"/>
</dbReference>
<dbReference type="GO" id="GO:0005524">
    <property type="term" value="F:ATP binding"/>
    <property type="evidence" value="ECO:0007669"/>
    <property type="project" value="UniProtKB-UniRule"/>
</dbReference>
<evidence type="ECO:0000256" key="5">
    <source>
        <dbReference type="ARBA" id="ARBA00022729"/>
    </source>
</evidence>